<evidence type="ECO:0000259" key="8">
    <source>
        <dbReference type="PROSITE" id="PS51755"/>
    </source>
</evidence>
<dbReference type="SUPFAM" id="SSF48452">
    <property type="entry name" value="TPR-like"/>
    <property type="match status" value="1"/>
</dbReference>
<dbReference type="AlphaFoldDB" id="A0A561SGV7"/>
<dbReference type="SMART" id="SM01043">
    <property type="entry name" value="BTAD"/>
    <property type="match status" value="1"/>
</dbReference>
<keyword evidence="2" id="KW-0902">Two-component regulatory system</keyword>
<evidence type="ECO:0000256" key="1">
    <source>
        <dbReference type="ARBA" id="ARBA00005820"/>
    </source>
</evidence>
<evidence type="ECO:0000256" key="4">
    <source>
        <dbReference type="ARBA" id="ARBA00023125"/>
    </source>
</evidence>
<dbReference type="CDD" id="cd00383">
    <property type="entry name" value="trans_reg_C"/>
    <property type="match status" value="1"/>
</dbReference>
<dbReference type="InterPro" id="IPR011990">
    <property type="entry name" value="TPR-like_helical_dom_sf"/>
</dbReference>
<gene>
    <name evidence="9" type="ORF">FHX78_12134</name>
</gene>
<feature type="compositionally biased region" description="Polar residues" evidence="7">
    <location>
        <begin position="530"/>
        <end position="540"/>
    </location>
</feature>
<dbReference type="InterPro" id="IPR002182">
    <property type="entry name" value="NB-ARC"/>
</dbReference>
<dbReference type="Gene3D" id="3.40.50.300">
    <property type="entry name" value="P-loop containing nucleotide triphosphate hydrolases"/>
    <property type="match status" value="1"/>
</dbReference>
<dbReference type="PROSITE" id="PS51755">
    <property type="entry name" value="OMPR_PHOB"/>
    <property type="match status" value="1"/>
</dbReference>
<dbReference type="Pfam" id="PF00486">
    <property type="entry name" value="Trans_reg_C"/>
    <property type="match status" value="1"/>
</dbReference>
<dbReference type="PANTHER" id="PTHR35807">
    <property type="entry name" value="TRANSCRIPTIONAL REGULATOR REDD-RELATED"/>
    <property type="match status" value="1"/>
</dbReference>
<dbReference type="Gene3D" id="1.25.40.10">
    <property type="entry name" value="Tetratricopeptide repeat domain"/>
    <property type="match status" value="1"/>
</dbReference>
<dbReference type="CDD" id="cd15831">
    <property type="entry name" value="BTAD"/>
    <property type="match status" value="1"/>
</dbReference>
<dbReference type="GO" id="GO:0003677">
    <property type="term" value="F:DNA binding"/>
    <property type="evidence" value="ECO:0007669"/>
    <property type="project" value="UniProtKB-UniRule"/>
</dbReference>
<dbReference type="Pfam" id="PF00931">
    <property type="entry name" value="NB-ARC"/>
    <property type="match status" value="1"/>
</dbReference>
<reference evidence="9 10" key="1">
    <citation type="submission" date="2019-06" db="EMBL/GenBank/DDBJ databases">
        <title>Sequencing the genomes of 1000 actinobacteria strains.</title>
        <authorList>
            <person name="Klenk H.-P."/>
        </authorList>
    </citation>
    <scope>NUCLEOTIDE SEQUENCE [LARGE SCALE GENOMIC DNA]</scope>
    <source>
        <strain evidence="9 10">DSM 41695</strain>
    </source>
</reference>
<evidence type="ECO:0000313" key="10">
    <source>
        <dbReference type="Proteomes" id="UP000316603"/>
    </source>
</evidence>
<dbReference type="SUPFAM" id="SSF46894">
    <property type="entry name" value="C-terminal effector domain of the bipartite response regulators"/>
    <property type="match status" value="1"/>
</dbReference>
<dbReference type="GO" id="GO:0000160">
    <property type="term" value="P:phosphorelay signal transduction system"/>
    <property type="evidence" value="ECO:0007669"/>
    <property type="project" value="UniProtKB-KW"/>
</dbReference>
<dbReference type="EMBL" id="VIWV01000002">
    <property type="protein sequence ID" value="TWF74102.1"/>
    <property type="molecule type" value="Genomic_DNA"/>
</dbReference>
<dbReference type="GO" id="GO:0006355">
    <property type="term" value="P:regulation of DNA-templated transcription"/>
    <property type="evidence" value="ECO:0007669"/>
    <property type="project" value="InterPro"/>
</dbReference>
<feature type="domain" description="OmpR/PhoB-type" evidence="8">
    <location>
        <begin position="1"/>
        <end position="100"/>
    </location>
</feature>
<dbReference type="GO" id="GO:0043531">
    <property type="term" value="F:ADP binding"/>
    <property type="evidence" value="ECO:0007669"/>
    <property type="project" value="InterPro"/>
</dbReference>
<dbReference type="Pfam" id="PF03704">
    <property type="entry name" value="BTAD"/>
    <property type="match status" value="1"/>
</dbReference>
<dbReference type="InterPro" id="IPR051677">
    <property type="entry name" value="AfsR-DnrI-RedD_regulator"/>
</dbReference>
<feature type="region of interest" description="Disordered" evidence="7">
    <location>
        <begin position="522"/>
        <end position="555"/>
    </location>
</feature>
<dbReference type="OrthoDB" id="5521887at2"/>
<keyword evidence="3" id="KW-0805">Transcription regulation</keyword>
<comment type="similarity">
    <text evidence="1">Belongs to the AfsR/DnrI/RedD regulatory family.</text>
</comment>
<sequence length="555" mass="60003">MNDTAGQVFRVLGPVRAHRGDRELVLGPPRRRAVLAVLLLQAGKYVPFVDVIDAVWGDERPSSALTSLQTHVHHLRRAFADGGRDEARIETVRAGYQMHLPEDALDLLMFQKMAAETTRLRERGHYAEAALAAREALDLWRGEPLPDLTGPYITRQRQRLTAMRLSVTEEKLAAAIEAGELVDSSAELEQLVADHPLDERFRELLMLTRYRAGRPADALRVYRQAQITLARELGVDPGPALQRLRSHIMESLSQAQPADRPYRPVRATSLVPHQLPAPPECLWGRDDTLAEVRRVALGTAGPVPIICVQGAAGVGKTALALTVAHELAHLCPDGQLYADLGEDGAVSSQDVTPGPDAVVQAWRAQLEPFPRAEDGDRRTLSEVVADRRLLLMLDNAVSTRQVRELLPVTTRCVVVVTSRSVLHGLIAMDGAHHLPLRPLSHQASCEMLAHRIGRTRAAAEAAAVRELAGHCLGVPLALSAVAAYAVTHPGFPLSDIAQHVEAGWLDPFRGLTAPFAPAPVLPGGAGASPVSTDPTASTEPPVNPLRTGPVGKGDR</sequence>
<comment type="caution">
    <text evidence="9">The sequence shown here is derived from an EMBL/GenBank/DDBJ whole genome shotgun (WGS) entry which is preliminary data.</text>
</comment>
<dbReference type="InterPro" id="IPR016032">
    <property type="entry name" value="Sig_transdc_resp-reg_C-effctor"/>
</dbReference>
<dbReference type="Gene3D" id="1.10.10.10">
    <property type="entry name" value="Winged helix-like DNA-binding domain superfamily/Winged helix DNA-binding domain"/>
    <property type="match status" value="1"/>
</dbReference>
<proteinExistence type="inferred from homology"/>
<evidence type="ECO:0000256" key="7">
    <source>
        <dbReference type="SAM" id="MobiDB-lite"/>
    </source>
</evidence>
<keyword evidence="10" id="KW-1185">Reference proteome</keyword>
<dbReference type="RefSeq" id="WP_145872410.1">
    <property type="nucleotide sequence ID" value="NZ_BNCE01000035.1"/>
</dbReference>
<accession>A0A561SGV7</accession>
<keyword evidence="5" id="KW-0804">Transcription</keyword>
<evidence type="ECO:0000256" key="2">
    <source>
        <dbReference type="ARBA" id="ARBA00023012"/>
    </source>
</evidence>
<dbReference type="PRINTS" id="PR00364">
    <property type="entry name" value="DISEASERSIST"/>
</dbReference>
<feature type="DNA-binding region" description="OmpR/PhoB-type" evidence="6">
    <location>
        <begin position="1"/>
        <end position="100"/>
    </location>
</feature>
<dbReference type="SUPFAM" id="SSF52540">
    <property type="entry name" value="P-loop containing nucleoside triphosphate hydrolases"/>
    <property type="match status" value="1"/>
</dbReference>
<name>A0A561SGV7_9ACTN</name>
<organism evidence="9 10">
    <name type="scientific">Streptomyces capillispiralis</name>
    <dbReference type="NCBI Taxonomy" id="68182"/>
    <lineage>
        <taxon>Bacteria</taxon>
        <taxon>Bacillati</taxon>
        <taxon>Actinomycetota</taxon>
        <taxon>Actinomycetes</taxon>
        <taxon>Kitasatosporales</taxon>
        <taxon>Streptomycetaceae</taxon>
        <taxon>Streptomyces</taxon>
    </lineage>
</organism>
<evidence type="ECO:0000256" key="5">
    <source>
        <dbReference type="ARBA" id="ARBA00023163"/>
    </source>
</evidence>
<dbReference type="InterPro" id="IPR027417">
    <property type="entry name" value="P-loop_NTPase"/>
</dbReference>
<dbReference type="SMART" id="SM00862">
    <property type="entry name" value="Trans_reg_C"/>
    <property type="match status" value="1"/>
</dbReference>
<dbReference type="Proteomes" id="UP000316603">
    <property type="component" value="Unassembled WGS sequence"/>
</dbReference>
<keyword evidence="4 6" id="KW-0238">DNA-binding</keyword>
<dbReference type="InterPro" id="IPR001867">
    <property type="entry name" value="OmpR/PhoB-type_DNA-bd"/>
</dbReference>
<evidence type="ECO:0000256" key="6">
    <source>
        <dbReference type="PROSITE-ProRule" id="PRU01091"/>
    </source>
</evidence>
<dbReference type="InterPro" id="IPR036388">
    <property type="entry name" value="WH-like_DNA-bd_sf"/>
</dbReference>
<evidence type="ECO:0000313" key="9">
    <source>
        <dbReference type="EMBL" id="TWF74102.1"/>
    </source>
</evidence>
<protein>
    <submittedName>
        <fullName evidence="9">DNA-binding SARP family transcriptional activator</fullName>
    </submittedName>
</protein>
<dbReference type="PANTHER" id="PTHR35807:SF1">
    <property type="entry name" value="TRANSCRIPTIONAL REGULATOR REDD"/>
    <property type="match status" value="1"/>
</dbReference>
<evidence type="ECO:0000256" key="3">
    <source>
        <dbReference type="ARBA" id="ARBA00023015"/>
    </source>
</evidence>
<dbReference type="InterPro" id="IPR005158">
    <property type="entry name" value="BTAD"/>
</dbReference>